<dbReference type="AlphaFoldDB" id="A0A9P8VWG1"/>
<keyword evidence="1" id="KW-0175">Coiled coil</keyword>
<evidence type="ECO:0000313" key="3">
    <source>
        <dbReference type="EMBL" id="KAH6883559.1"/>
    </source>
</evidence>
<dbReference type="PANTHER" id="PTHR19959">
    <property type="entry name" value="KINESIN LIGHT CHAIN"/>
    <property type="match status" value="1"/>
</dbReference>
<dbReference type="Proteomes" id="UP000777438">
    <property type="component" value="Unassembled WGS sequence"/>
</dbReference>
<dbReference type="Pfam" id="PF13374">
    <property type="entry name" value="TPR_10"/>
    <property type="match status" value="4"/>
</dbReference>
<comment type="caution">
    <text evidence="3">The sequence shown here is derived from an EMBL/GenBank/DDBJ whole genome shotgun (WGS) entry which is preliminary data.</text>
</comment>
<evidence type="ECO:0000259" key="2">
    <source>
        <dbReference type="Pfam" id="PF12770"/>
    </source>
</evidence>
<accession>A0A9P8VWG1</accession>
<dbReference type="Gene3D" id="1.25.40.10">
    <property type="entry name" value="Tetratricopeptide repeat domain"/>
    <property type="match status" value="2"/>
</dbReference>
<protein>
    <submittedName>
        <fullName evidence="3">CHAT domain-containing protein</fullName>
    </submittedName>
</protein>
<proteinExistence type="predicted"/>
<evidence type="ECO:0000256" key="1">
    <source>
        <dbReference type="SAM" id="Coils"/>
    </source>
</evidence>
<keyword evidence="4" id="KW-1185">Reference proteome</keyword>
<feature type="coiled-coil region" evidence="1">
    <location>
        <begin position="455"/>
        <end position="500"/>
    </location>
</feature>
<gene>
    <name evidence="3" type="ORF">B0T10DRAFT_463483</name>
</gene>
<organism evidence="3 4">
    <name type="scientific">Thelonectria olida</name>
    <dbReference type="NCBI Taxonomy" id="1576542"/>
    <lineage>
        <taxon>Eukaryota</taxon>
        <taxon>Fungi</taxon>
        <taxon>Dikarya</taxon>
        <taxon>Ascomycota</taxon>
        <taxon>Pezizomycotina</taxon>
        <taxon>Sordariomycetes</taxon>
        <taxon>Hypocreomycetidae</taxon>
        <taxon>Hypocreales</taxon>
        <taxon>Nectriaceae</taxon>
        <taxon>Thelonectria</taxon>
    </lineage>
</organism>
<dbReference type="InterPro" id="IPR011990">
    <property type="entry name" value="TPR-like_helical_dom_sf"/>
</dbReference>
<dbReference type="SUPFAM" id="SSF48452">
    <property type="entry name" value="TPR-like"/>
    <property type="match status" value="1"/>
</dbReference>
<feature type="domain" description="CHAT" evidence="2">
    <location>
        <begin position="593"/>
        <end position="882"/>
    </location>
</feature>
<evidence type="ECO:0000313" key="4">
    <source>
        <dbReference type="Proteomes" id="UP000777438"/>
    </source>
</evidence>
<dbReference type="Gene3D" id="1.10.150.90">
    <property type="entry name" value="Immunodeficiency lentiviruses, gag gene matrix protein p17"/>
    <property type="match status" value="1"/>
</dbReference>
<dbReference type="InterPro" id="IPR012344">
    <property type="entry name" value="Matrix_HIV/RSV_N"/>
</dbReference>
<dbReference type="PANTHER" id="PTHR19959:SF119">
    <property type="entry name" value="FUNGAL LIPASE-LIKE DOMAIN-CONTAINING PROTEIN"/>
    <property type="match status" value="1"/>
</dbReference>
<dbReference type="OrthoDB" id="9991317at2759"/>
<dbReference type="InterPro" id="IPR024983">
    <property type="entry name" value="CHAT_dom"/>
</dbReference>
<dbReference type="Pfam" id="PF12770">
    <property type="entry name" value="CHAT"/>
    <property type="match status" value="1"/>
</dbReference>
<reference evidence="3 4" key="1">
    <citation type="journal article" date="2021" name="Nat. Commun.">
        <title>Genetic determinants of endophytism in the Arabidopsis root mycobiome.</title>
        <authorList>
            <person name="Mesny F."/>
            <person name="Miyauchi S."/>
            <person name="Thiergart T."/>
            <person name="Pickel B."/>
            <person name="Atanasova L."/>
            <person name="Karlsson M."/>
            <person name="Huettel B."/>
            <person name="Barry K.W."/>
            <person name="Haridas S."/>
            <person name="Chen C."/>
            <person name="Bauer D."/>
            <person name="Andreopoulos W."/>
            <person name="Pangilinan J."/>
            <person name="LaButti K."/>
            <person name="Riley R."/>
            <person name="Lipzen A."/>
            <person name="Clum A."/>
            <person name="Drula E."/>
            <person name="Henrissat B."/>
            <person name="Kohler A."/>
            <person name="Grigoriev I.V."/>
            <person name="Martin F.M."/>
            <person name="Hacquard S."/>
        </authorList>
    </citation>
    <scope>NUCLEOTIDE SEQUENCE [LARGE SCALE GENOMIC DNA]</scope>
    <source>
        <strain evidence="3 4">MPI-CAGE-CH-0241</strain>
    </source>
</reference>
<name>A0A9P8VWG1_9HYPO</name>
<dbReference type="EMBL" id="JAGPYM010000023">
    <property type="protein sequence ID" value="KAH6883559.1"/>
    <property type="molecule type" value="Genomic_DNA"/>
</dbReference>
<sequence length="964" mass="106846">MDLQQTFQQLGIDVEDMPSVLSGLAIEAYEKFQETGDVSDIHLAVEAAQLDLMIIPDTSPHLTSCLNNLGVFLESRYEQTGEMTDLEEAIGISRQAVDLTPDDHPDRASWLNNLGTKLTLRLTRQAVNSTPDDHPDKAGWLNNLGISLERQYERTGEMAELEEAIGIARQAVDSTPDDHPDRAACLSSLGNQLGRRYKRTGKVANLEEAISIARQVVNLTPDDHPGRTDWLDNLGVLLESRYERRGEMVDLEEAIGIARQAVDSILDDYPDRAGWLGNLGTKLGHRYERTGEMADLEEAISLVRQAVNSTPDDHPDQARWLTNLGVLLESRHERTGEMADLEEASLTLQDAWHCQSAIPFHRVQAGARCLKLLAPQHKTDIAIDLGKNIIDLLPSVNTKLLDRSDQQFVVSTFSGVAADLCAFLLQSNQTAEALRYLEKGRAVIIGQLMDSRSDLSLLEQQHPDIARRYQQLRDEVNIPLRQVEQGIIQAQLRIRRLEALAELDACIHEIRGIAGHERFMLGQETAEMQECAAGGSIIVNITTLRSDAIIVSPTTIKTLNLPMMAAEDARAWLDKKWTGRRSERAQKNREYLDYLSWLWKTCVKQILDEVCHSHDTANRLPRIWWIGTGLASSMPFHAAGIHSADSTENAFSRVVSSYTPSIKALAHAQHRARAAESDKGSVLIATMPTTPGNSLCPDLPGVEEEKNQLMGVVNGHLPIQYQELPSVEDVVESLRNCYIAHFACHGFTDHLDPSKSGLILQSRGEQDRLTVHTVSELSLSNAQIAYLSACSTAENGAARLSDEVIHRVSGFQIAGFPHVIGCLWPSIDRVCVEVAGRFYRSLLRGKTTCWDGREVALALRDAVMEVRKTELKMPLAWAQFVHFELSATPAPVAVSTPGTASQHVKRRDVGLRAKIRYMSGAEIIGLISGIIGILDGTPSISAVFRTEHKEEGRLKEEEHLVQTP</sequence>